<proteinExistence type="predicted"/>
<dbReference type="EMBL" id="JALDYZ010000001">
    <property type="protein sequence ID" value="MDI7920708.1"/>
    <property type="molecule type" value="Genomic_DNA"/>
</dbReference>
<dbReference type="AlphaFoldDB" id="A0AAE3QB30"/>
<reference evidence="2" key="1">
    <citation type="submission" date="2022-03" db="EMBL/GenBank/DDBJ databases">
        <title>Fererhizobium litorale gen. nov., sp. nov., isolated from sandy sediments of the Sea of Japan seashore.</title>
        <authorList>
            <person name="Romanenko L."/>
            <person name="Kurilenko V."/>
            <person name="Otstavnykh N."/>
            <person name="Svetashev V."/>
            <person name="Tekutyeva L."/>
            <person name="Isaeva M."/>
            <person name="Mikhailov V."/>
        </authorList>
    </citation>
    <scope>NUCLEOTIDE SEQUENCE</scope>
    <source>
        <strain evidence="2">KMM 9576</strain>
    </source>
</reference>
<dbReference type="RefSeq" id="WP_311794213.1">
    <property type="nucleotide sequence ID" value="NZ_JALDYZ010000001.1"/>
</dbReference>
<gene>
    <name evidence="2" type="ORF">MRS75_01270</name>
</gene>
<organism evidence="2 3">
    <name type="scientific">Ferirhizobium litorale</name>
    <dbReference type="NCBI Taxonomy" id="2927786"/>
    <lineage>
        <taxon>Bacteria</taxon>
        <taxon>Pseudomonadati</taxon>
        <taxon>Pseudomonadota</taxon>
        <taxon>Alphaproteobacteria</taxon>
        <taxon>Hyphomicrobiales</taxon>
        <taxon>Rhizobiaceae</taxon>
        <taxon>Ferirhizobium</taxon>
    </lineage>
</organism>
<evidence type="ECO:0000256" key="1">
    <source>
        <dbReference type="SAM" id="MobiDB-lite"/>
    </source>
</evidence>
<evidence type="ECO:0000313" key="3">
    <source>
        <dbReference type="Proteomes" id="UP001161580"/>
    </source>
</evidence>
<dbReference type="Proteomes" id="UP001161580">
    <property type="component" value="Unassembled WGS sequence"/>
</dbReference>
<accession>A0AAE3QB30</accession>
<keyword evidence="3" id="KW-1185">Reference proteome</keyword>
<evidence type="ECO:0000313" key="2">
    <source>
        <dbReference type="EMBL" id="MDI7920708.1"/>
    </source>
</evidence>
<protein>
    <submittedName>
        <fullName evidence="2">Uncharacterized protein</fullName>
    </submittedName>
</protein>
<dbReference type="SUPFAM" id="SSF52540">
    <property type="entry name" value="P-loop containing nucleoside triphosphate hydrolases"/>
    <property type="match status" value="1"/>
</dbReference>
<feature type="compositionally biased region" description="Basic and acidic residues" evidence="1">
    <location>
        <begin position="457"/>
        <end position="466"/>
    </location>
</feature>
<feature type="region of interest" description="Disordered" evidence="1">
    <location>
        <begin position="449"/>
        <end position="481"/>
    </location>
</feature>
<dbReference type="InterPro" id="IPR027417">
    <property type="entry name" value="P-loop_NTPase"/>
</dbReference>
<comment type="caution">
    <text evidence="2">The sequence shown here is derived from an EMBL/GenBank/DDBJ whole genome shotgun (WGS) entry which is preliminary data.</text>
</comment>
<sequence length="496" mass="56357">MKQTIYFADGPAGSGKTYSLHKFIEKLNGFATIATQTNDLSEQQAKDLANLGIKSKVISLQRTKNCTKSYERHCEDMRGSVAIINQAVALQTFGTHEFVGEKLPLNAMQHLFIDEYFSPVQRFELKDQISGSHSSVAKLFKAKATEFPGVVELITSPEIAELAMYGNSRDSSFKEHVIDLCRMVNSPHYRCFLSTENYLRFQAALIDENETADEKDARQRLTVWAWMLPSILEDYASVTLMGAHFAKSKINLAWRDKVNFVPHPEIKGVRYSDFSHKTDLITVRHISEDDVSMYRLEKIGYQNFVDEAAEVFEAAYPNGDYLVTLSAKDDYEWNGENGIQISPNPLGLNRFQHINMSIHLAPLNPSDADVWIWEAVCGVTKEELMTAQAYEMQYQTATRTSIRDGKKNSTKELVFAFLDRRSADHFRHSLGIKKPSELLRVPCLTDYQNQPRRTRSDKKSDDEKHLAKMARQRARRAEQAAVKAQQQAATFTVAAE</sequence>
<name>A0AAE3QB30_9HYPH</name>